<evidence type="ECO:0000256" key="6">
    <source>
        <dbReference type="ARBA" id="ARBA00022989"/>
    </source>
</evidence>
<evidence type="ECO:0000256" key="3">
    <source>
        <dbReference type="ARBA" id="ARBA00022475"/>
    </source>
</evidence>
<dbReference type="Proteomes" id="UP000250222">
    <property type="component" value="Unassembled WGS sequence"/>
</dbReference>
<feature type="transmembrane region" description="Helical" evidence="9">
    <location>
        <begin position="47"/>
        <end position="68"/>
    </location>
</feature>
<evidence type="ECO:0000256" key="1">
    <source>
        <dbReference type="ARBA" id="ARBA00004651"/>
    </source>
</evidence>
<evidence type="ECO:0000313" key="11">
    <source>
        <dbReference type="Proteomes" id="UP000250222"/>
    </source>
</evidence>
<evidence type="ECO:0000256" key="4">
    <source>
        <dbReference type="ARBA" id="ARBA00022519"/>
    </source>
</evidence>
<name>A0A2Y9A7B1_9MICO</name>
<feature type="transmembrane region" description="Helical" evidence="9">
    <location>
        <begin position="305"/>
        <end position="321"/>
    </location>
</feature>
<evidence type="ECO:0000256" key="8">
    <source>
        <dbReference type="SAM" id="MobiDB-lite"/>
    </source>
</evidence>
<feature type="transmembrane region" description="Helical" evidence="9">
    <location>
        <begin position="174"/>
        <end position="196"/>
    </location>
</feature>
<accession>A0A2Y9A7B1</accession>
<evidence type="ECO:0000256" key="5">
    <source>
        <dbReference type="ARBA" id="ARBA00022692"/>
    </source>
</evidence>
<feature type="transmembrane region" description="Helical" evidence="9">
    <location>
        <begin position="224"/>
        <end position="245"/>
    </location>
</feature>
<evidence type="ECO:0000256" key="9">
    <source>
        <dbReference type="SAM" id="Phobius"/>
    </source>
</evidence>
<keyword evidence="4" id="KW-0997">Cell inner membrane</keyword>
<dbReference type="RefSeq" id="WP_110851708.1">
    <property type="nucleotide sequence ID" value="NZ_QKLZ01000003.1"/>
</dbReference>
<keyword evidence="7 9" id="KW-0472">Membrane</keyword>
<feature type="transmembrane region" description="Helical" evidence="9">
    <location>
        <begin position="136"/>
        <end position="154"/>
    </location>
</feature>
<feature type="transmembrane region" description="Helical" evidence="9">
    <location>
        <begin position="75"/>
        <end position="93"/>
    </location>
</feature>
<dbReference type="GO" id="GO:0022857">
    <property type="term" value="F:transmembrane transporter activity"/>
    <property type="evidence" value="ECO:0007669"/>
    <property type="project" value="InterPro"/>
</dbReference>
<keyword evidence="2" id="KW-0813">Transport</keyword>
<dbReference type="EMBL" id="UETB01000003">
    <property type="protein sequence ID" value="SSA39836.1"/>
    <property type="molecule type" value="Genomic_DNA"/>
</dbReference>
<keyword evidence="11" id="KW-1185">Reference proteome</keyword>
<keyword evidence="3" id="KW-1003">Cell membrane</keyword>
<feature type="transmembrane region" description="Helical" evidence="9">
    <location>
        <begin position="251"/>
        <end position="271"/>
    </location>
</feature>
<keyword evidence="5 9" id="KW-0812">Transmembrane</keyword>
<gene>
    <name evidence="10" type="ORF">SAMN05216184_10325</name>
</gene>
<evidence type="ECO:0000256" key="2">
    <source>
        <dbReference type="ARBA" id="ARBA00022448"/>
    </source>
</evidence>
<evidence type="ECO:0000313" key="10">
    <source>
        <dbReference type="EMBL" id="SSA39836.1"/>
    </source>
</evidence>
<protein>
    <submittedName>
        <fullName evidence="10">Monosaccharide ABC transporter membrane protein, CUT2 family</fullName>
    </submittedName>
</protein>
<dbReference type="GO" id="GO:0005886">
    <property type="term" value="C:plasma membrane"/>
    <property type="evidence" value="ECO:0007669"/>
    <property type="project" value="UniProtKB-SubCell"/>
</dbReference>
<dbReference type="CDD" id="cd06579">
    <property type="entry name" value="TM_PBP1_transp_AraH_like"/>
    <property type="match status" value="1"/>
</dbReference>
<dbReference type="PANTHER" id="PTHR32196:SF21">
    <property type="entry name" value="ABC TRANSPORTER PERMEASE PROTEIN YPHD-RELATED"/>
    <property type="match status" value="1"/>
</dbReference>
<evidence type="ECO:0000256" key="7">
    <source>
        <dbReference type="ARBA" id="ARBA00023136"/>
    </source>
</evidence>
<feature type="region of interest" description="Disordered" evidence="8">
    <location>
        <begin position="332"/>
        <end position="370"/>
    </location>
</feature>
<dbReference type="Pfam" id="PF02653">
    <property type="entry name" value="BPD_transp_2"/>
    <property type="match status" value="1"/>
</dbReference>
<dbReference type="PANTHER" id="PTHR32196">
    <property type="entry name" value="ABC TRANSPORTER PERMEASE PROTEIN YPHD-RELATED-RELATED"/>
    <property type="match status" value="1"/>
</dbReference>
<feature type="transmembrane region" description="Helical" evidence="9">
    <location>
        <begin position="105"/>
        <end position="129"/>
    </location>
</feature>
<organism evidence="10 11">
    <name type="scientific">Georgenia satyanarayanai</name>
    <dbReference type="NCBI Taxonomy" id="860221"/>
    <lineage>
        <taxon>Bacteria</taxon>
        <taxon>Bacillati</taxon>
        <taxon>Actinomycetota</taxon>
        <taxon>Actinomycetes</taxon>
        <taxon>Micrococcales</taxon>
        <taxon>Bogoriellaceae</taxon>
        <taxon>Georgenia</taxon>
    </lineage>
</organism>
<proteinExistence type="predicted"/>
<dbReference type="AlphaFoldDB" id="A0A2Y9A7B1"/>
<feature type="transmembrane region" description="Helical" evidence="9">
    <location>
        <begin position="20"/>
        <end position="41"/>
    </location>
</feature>
<keyword evidence="6 9" id="KW-1133">Transmembrane helix</keyword>
<dbReference type="InterPro" id="IPR001851">
    <property type="entry name" value="ABC_transp_permease"/>
</dbReference>
<reference evidence="10 11" key="1">
    <citation type="submission" date="2016-10" db="EMBL/GenBank/DDBJ databases">
        <authorList>
            <person name="Cai Z."/>
        </authorList>
    </citation>
    <scope>NUCLEOTIDE SEQUENCE [LARGE SCALE GENOMIC DNA]</scope>
    <source>
        <strain evidence="10 11">CGMCC 1.10826</strain>
    </source>
</reference>
<comment type="subcellular location">
    <subcellularLocation>
        <location evidence="1">Cell membrane</location>
        <topology evidence="1">Multi-pass membrane protein</topology>
    </subcellularLocation>
</comment>
<sequence>MAAPLTSIRARLAGSNTHTLGLVALALAVAVLFSALNPAVYTSSLNIESITLSIPEIGLMALAISIAMTTSGIDLSIVSVANLSALTAAYVSVQGMEAGMSTPVLTLLAVVLALVVGMVCGAINAVVVAVVGVAPILATLATQMIFAGAAIAFTRGEPIYGLTPELTEVGSTTIASVPLIFWLFLVVVALVAVVMTRTGYGVRATMLGASATAADYTGIARRKVLFQTYMLAGTISAVAGLVMVMRTVSASAGYGSSYLLLAVTIAVLGGANPFGGRVAIWGTALAALILQMISSGINMQGLSSYVYQIAQGLILAGVWIVRMEGTRASTWINGKRNGQRDKPTPLTDLPYEEGQNDGSSRAAAGSGHVH</sequence>
<feature type="transmembrane region" description="Helical" evidence="9">
    <location>
        <begin position="278"/>
        <end position="299"/>
    </location>
</feature>
<dbReference type="OrthoDB" id="192433at2"/>